<dbReference type="InterPro" id="IPR002762">
    <property type="entry name" value="CbiX-like"/>
</dbReference>
<dbReference type="RefSeq" id="WP_265048293.1">
    <property type="nucleotide sequence ID" value="NZ_CP100390.1"/>
</dbReference>
<proteinExistence type="predicted"/>
<reference evidence="3" key="1">
    <citation type="submission" date="2022-06" db="EMBL/GenBank/DDBJ databases">
        <title>Alkalimarinus sp. nov., isolated from gut of a Alitta virens.</title>
        <authorList>
            <person name="Yang A.I."/>
            <person name="Shin N.-R."/>
        </authorList>
    </citation>
    <scope>NUCLEOTIDE SEQUENCE</scope>
    <source>
        <strain evidence="3">A2M4</strain>
    </source>
</reference>
<dbReference type="EMBL" id="CP100390">
    <property type="protein sequence ID" value="UZE96808.1"/>
    <property type="molecule type" value="Genomic_DNA"/>
</dbReference>
<keyword evidence="1" id="KW-0479">Metal-binding</keyword>
<organism evidence="3 4">
    <name type="scientific">Alkalimarinus alittae</name>
    <dbReference type="NCBI Taxonomy" id="2961619"/>
    <lineage>
        <taxon>Bacteria</taxon>
        <taxon>Pseudomonadati</taxon>
        <taxon>Pseudomonadota</taxon>
        <taxon>Gammaproteobacteria</taxon>
        <taxon>Alteromonadales</taxon>
        <taxon>Alteromonadaceae</taxon>
        <taxon>Alkalimarinus</taxon>
    </lineage>
</organism>
<gene>
    <name evidence="3" type="ORF">NKI27_03385</name>
</gene>
<keyword evidence="4" id="KW-1185">Reference proteome</keyword>
<dbReference type="Proteomes" id="UP001163739">
    <property type="component" value="Chromosome"/>
</dbReference>
<accession>A0ABY6N3W1</accession>
<keyword evidence="2" id="KW-0456">Lyase</keyword>
<dbReference type="SUPFAM" id="SSF53800">
    <property type="entry name" value="Chelatase"/>
    <property type="match status" value="1"/>
</dbReference>
<evidence type="ECO:0000256" key="1">
    <source>
        <dbReference type="ARBA" id="ARBA00022723"/>
    </source>
</evidence>
<protein>
    <submittedName>
        <fullName evidence="3">CbiX/SirB N-terminal domain-containing protein</fullName>
    </submittedName>
</protein>
<dbReference type="CDD" id="cd03416">
    <property type="entry name" value="CbiX_SirB_N"/>
    <property type="match status" value="1"/>
</dbReference>
<dbReference type="PANTHER" id="PTHR33542:SF3">
    <property type="entry name" value="SIROHYDROCHLORIN FERROCHELATASE, CHLOROPLASTIC"/>
    <property type="match status" value="1"/>
</dbReference>
<dbReference type="InterPro" id="IPR050963">
    <property type="entry name" value="Sirohydro_Cobaltochel/CbiX"/>
</dbReference>
<dbReference type="Gene3D" id="3.40.50.1400">
    <property type="match status" value="1"/>
</dbReference>
<dbReference type="Pfam" id="PF01903">
    <property type="entry name" value="CbiX"/>
    <property type="match status" value="1"/>
</dbReference>
<sequence>MKYLIVVAHGSRRQASNEEVEVLADKVAKKLPTDFSAVKVAFLELASPSIEEAIDNCYEEGASEVLIVPYFLSAGTHVATDVPNEVEKTMAKWPDKKIEIAPHIGSLDPMVDLIISVCPS</sequence>
<evidence type="ECO:0000313" key="3">
    <source>
        <dbReference type="EMBL" id="UZE96808.1"/>
    </source>
</evidence>
<name>A0ABY6N3W1_9ALTE</name>
<evidence type="ECO:0000256" key="2">
    <source>
        <dbReference type="ARBA" id="ARBA00023239"/>
    </source>
</evidence>
<evidence type="ECO:0000313" key="4">
    <source>
        <dbReference type="Proteomes" id="UP001163739"/>
    </source>
</evidence>
<dbReference type="PANTHER" id="PTHR33542">
    <property type="entry name" value="SIROHYDROCHLORIN FERROCHELATASE, CHLOROPLASTIC"/>
    <property type="match status" value="1"/>
</dbReference>